<evidence type="ECO:0000313" key="7">
    <source>
        <dbReference type="Proteomes" id="UP000708576"/>
    </source>
</evidence>
<dbReference type="CDD" id="cd16433">
    <property type="entry name" value="CheB"/>
    <property type="match status" value="1"/>
</dbReference>
<comment type="caution">
    <text evidence="6">The sequence shown here is derived from an EMBL/GenBank/DDBJ whole genome shotgun (WGS) entry which is preliminary data.</text>
</comment>
<feature type="domain" description="CheB-type methylesterase" evidence="5">
    <location>
        <begin position="1"/>
        <end position="189"/>
    </location>
</feature>
<keyword evidence="4" id="KW-0145">Chemotaxis</keyword>
<dbReference type="PROSITE" id="PS50122">
    <property type="entry name" value="CHEB"/>
    <property type="match status" value="1"/>
</dbReference>
<dbReference type="PANTHER" id="PTHR42872:SF3">
    <property type="entry name" value="PROTEIN-GLUTAMATE METHYLESTERASE_PROTEIN-GLUTAMINE GLUTAMINASE 1"/>
    <property type="match status" value="1"/>
</dbReference>
<evidence type="ECO:0000256" key="1">
    <source>
        <dbReference type="ARBA" id="ARBA00022801"/>
    </source>
</evidence>
<evidence type="ECO:0000259" key="5">
    <source>
        <dbReference type="PROSITE" id="PS50122"/>
    </source>
</evidence>
<gene>
    <name evidence="6" type="ORF">KEM10_00975</name>
</gene>
<dbReference type="EC" id="3.1.1.61" evidence="2"/>
<dbReference type="SUPFAM" id="SSF52738">
    <property type="entry name" value="Methylesterase CheB, C-terminal domain"/>
    <property type="match status" value="1"/>
</dbReference>
<accession>A0ABS5JPL3</accession>
<dbReference type="Pfam" id="PF01339">
    <property type="entry name" value="CheB_methylest"/>
    <property type="match status" value="1"/>
</dbReference>
<keyword evidence="1 4" id="KW-0378">Hydrolase</keyword>
<dbReference type="RefSeq" id="WP_212212306.1">
    <property type="nucleotide sequence ID" value="NZ_JAGUCO010000001.1"/>
</dbReference>
<feature type="active site" evidence="4">
    <location>
        <position position="133"/>
    </location>
</feature>
<evidence type="ECO:0000256" key="4">
    <source>
        <dbReference type="PROSITE-ProRule" id="PRU00050"/>
    </source>
</evidence>
<evidence type="ECO:0000256" key="2">
    <source>
        <dbReference type="ARBA" id="ARBA00039140"/>
    </source>
</evidence>
<protein>
    <recommendedName>
        <fullName evidence="2">protein-glutamate methylesterase</fullName>
        <ecNumber evidence="2">3.1.1.61</ecNumber>
    </recommendedName>
</protein>
<evidence type="ECO:0000313" key="6">
    <source>
        <dbReference type="EMBL" id="MBS2096828.1"/>
    </source>
</evidence>
<evidence type="ECO:0000256" key="3">
    <source>
        <dbReference type="ARBA" id="ARBA00048267"/>
    </source>
</evidence>
<dbReference type="InterPro" id="IPR000673">
    <property type="entry name" value="Sig_transdc_resp-reg_Me-estase"/>
</dbReference>
<dbReference type="EMBL" id="JAGUCO010000001">
    <property type="protein sequence ID" value="MBS2096828.1"/>
    <property type="molecule type" value="Genomic_DNA"/>
</dbReference>
<sequence>MLLKYKAVVIGGSAGSFSVVSKILSQINHDFPLPIILCLHRLKHVRSGLLESINLKSKLEVLEPHDKDKIIPGKVYLAPSNYHLFIEYDGSISLSTEEPLNHSRPSIDHTLSSSAYFFRDKLIGILLTGANKDGAKGMKDIADKRGFTIVQDPATCDVDTMPKMALRLMSPSKIMSPDEIVLYLNQLVN</sequence>
<organism evidence="6 7">
    <name type="scientific">Carboxylicivirga linearis</name>
    <dbReference type="NCBI Taxonomy" id="1628157"/>
    <lineage>
        <taxon>Bacteria</taxon>
        <taxon>Pseudomonadati</taxon>
        <taxon>Bacteroidota</taxon>
        <taxon>Bacteroidia</taxon>
        <taxon>Marinilabiliales</taxon>
        <taxon>Marinilabiliaceae</taxon>
        <taxon>Carboxylicivirga</taxon>
    </lineage>
</organism>
<comment type="catalytic activity">
    <reaction evidence="3">
        <text>[protein]-L-glutamate 5-O-methyl ester + H2O = L-glutamyl-[protein] + methanol + H(+)</text>
        <dbReference type="Rhea" id="RHEA:23236"/>
        <dbReference type="Rhea" id="RHEA-COMP:10208"/>
        <dbReference type="Rhea" id="RHEA-COMP:10311"/>
        <dbReference type="ChEBI" id="CHEBI:15377"/>
        <dbReference type="ChEBI" id="CHEBI:15378"/>
        <dbReference type="ChEBI" id="CHEBI:17790"/>
        <dbReference type="ChEBI" id="CHEBI:29973"/>
        <dbReference type="ChEBI" id="CHEBI:82795"/>
        <dbReference type="EC" id="3.1.1.61"/>
    </reaction>
</comment>
<proteinExistence type="predicted"/>
<keyword evidence="7" id="KW-1185">Reference proteome</keyword>
<dbReference type="Gene3D" id="3.40.50.180">
    <property type="entry name" value="Methylesterase CheB, C-terminal domain"/>
    <property type="match status" value="1"/>
</dbReference>
<dbReference type="InterPro" id="IPR035909">
    <property type="entry name" value="CheB_C"/>
</dbReference>
<dbReference type="PANTHER" id="PTHR42872">
    <property type="entry name" value="PROTEIN-GLUTAMATE METHYLESTERASE/PROTEIN-GLUTAMINE GLUTAMINASE"/>
    <property type="match status" value="1"/>
</dbReference>
<feature type="active site" evidence="4">
    <location>
        <position position="40"/>
    </location>
</feature>
<dbReference type="Proteomes" id="UP000708576">
    <property type="component" value="Unassembled WGS sequence"/>
</dbReference>
<reference evidence="6 7" key="1">
    <citation type="journal article" date="2015" name="Int. J. Syst. Evol. Microbiol.">
        <title>Carboxylicivirga linearis sp. nov., isolated from a sea cucumber culture pond.</title>
        <authorList>
            <person name="Wang F.Q."/>
            <person name="Zhou Y.X."/>
            <person name="Lin X.Z."/>
            <person name="Chen G.J."/>
            <person name="Du Z.J."/>
        </authorList>
    </citation>
    <scope>NUCLEOTIDE SEQUENCE [LARGE SCALE GENOMIC DNA]</scope>
    <source>
        <strain evidence="6 7">FB218</strain>
    </source>
</reference>
<name>A0ABS5JPL3_9BACT</name>
<feature type="active site" evidence="4">
    <location>
        <position position="13"/>
    </location>
</feature>